<accession>A0A8S9NYC2</accession>
<sequence>MTIGGSQYCSDTISAIKAYERKAETSANSLTWSVPGDFPKGILTTAMVNPKRAKLTQTLTENASKKTIQNRRLKQQPKNNQFQSLTLLPYRSKQIRLHRTHSCNFSPESIELILISSRSEASLELYDLKTSGTPLFSKDIQIDCIERQQLAVHPKLPTLYEEFE</sequence>
<dbReference type="Proteomes" id="UP000712600">
    <property type="component" value="Unassembled WGS sequence"/>
</dbReference>
<reference evidence="1" key="1">
    <citation type="submission" date="2019-12" db="EMBL/GenBank/DDBJ databases">
        <title>Genome sequencing and annotation of Brassica cretica.</title>
        <authorList>
            <person name="Studholme D.J."/>
            <person name="Sarris P."/>
        </authorList>
    </citation>
    <scope>NUCLEOTIDE SEQUENCE</scope>
    <source>
        <strain evidence="1">PFS-109/04</strain>
        <tissue evidence="1">Leaf</tissue>
    </source>
</reference>
<comment type="caution">
    <text evidence="1">The sequence shown here is derived from an EMBL/GenBank/DDBJ whole genome shotgun (WGS) entry which is preliminary data.</text>
</comment>
<evidence type="ECO:0000313" key="1">
    <source>
        <dbReference type="EMBL" id="KAF3507720.1"/>
    </source>
</evidence>
<evidence type="ECO:0000313" key="2">
    <source>
        <dbReference type="Proteomes" id="UP000712600"/>
    </source>
</evidence>
<gene>
    <name evidence="1" type="ORF">F2Q69_00006595</name>
</gene>
<organism evidence="1 2">
    <name type="scientific">Brassica cretica</name>
    <name type="common">Mustard</name>
    <dbReference type="NCBI Taxonomy" id="69181"/>
    <lineage>
        <taxon>Eukaryota</taxon>
        <taxon>Viridiplantae</taxon>
        <taxon>Streptophyta</taxon>
        <taxon>Embryophyta</taxon>
        <taxon>Tracheophyta</taxon>
        <taxon>Spermatophyta</taxon>
        <taxon>Magnoliopsida</taxon>
        <taxon>eudicotyledons</taxon>
        <taxon>Gunneridae</taxon>
        <taxon>Pentapetalae</taxon>
        <taxon>rosids</taxon>
        <taxon>malvids</taxon>
        <taxon>Brassicales</taxon>
        <taxon>Brassicaceae</taxon>
        <taxon>Brassiceae</taxon>
        <taxon>Brassica</taxon>
    </lineage>
</organism>
<name>A0A8S9NYC2_BRACR</name>
<protein>
    <submittedName>
        <fullName evidence="1">Uncharacterized protein</fullName>
    </submittedName>
</protein>
<proteinExistence type="predicted"/>
<dbReference type="AlphaFoldDB" id="A0A8S9NYC2"/>
<dbReference type="EMBL" id="QGKX02001521">
    <property type="protein sequence ID" value="KAF3507720.1"/>
    <property type="molecule type" value="Genomic_DNA"/>
</dbReference>